<dbReference type="PANTHER" id="PTHR21137">
    <property type="entry name" value="ODORANT RECEPTOR"/>
    <property type="match status" value="1"/>
</dbReference>
<evidence type="ECO:0000256" key="10">
    <source>
        <dbReference type="SAM" id="Phobius"/>
    </source>
</evidence>
<evidence type="ECO:0000256" key="7">
    <source>
        <dbReference type="ARBA" id="ARBA00023136"/>
    </source>
</evidence>
<keyword evidence="6 10" id="KW-1133">Transmembrane helix</keyword>
<evidence type="ECO:0000256" key="9">
    <source>
        <dbReference type="ARBA" id="ARBA00023224"/>
    </source>
</evidence>
<organism evidence="11 12">
    <name type="scientific">Atta cephalotes</name>
    <name type="common">Leafcutter ant</name>
    <dbReference type="NCBI Taxonomy" id="12957"/>
    <lineage>
        <taxon>Eukaryota</taxon>
        <taxon>Metazoa</taxon>
        <taxon>Ecdysozoa</taxon>
        <taxon>Arthropoda</taxon>
        <taxon>Hexapoda</taxon>
        <taxon>Insecta</taxon>
        <taxon>Pterygota</taxon>
        <taxon>Neoptera</taxon>
        <taxon>Endopterygota</taxon>
        <taxon>Hymenoptera</taxon>
        <taxon>Apocrita</taxon>
        <taxon>Aculeata</taxon>
        <taxon>Formicoidea</taxon>
        <taxon>Formicidae</taxon>
        <taxon>Myrmicinae</taxon>
        <taxon>Atta</taxon>
    </lineage>
</organism>
<feature type="transmembrane region" description="Helical" evidence="10">
    <location>
        <begin position="28"/>
        <end position="49"/>
    </location>
</feature>
<dbReference type="AlphaFoldDB" id="A0A158NVC5"/>
<proteinExistence type="predicted"/>
<gene>
    <name evidence="11" type="primary">105624739</name>
</gene>
<keyword evidence="9" id="KW-0807">Transducer</keyword>
<evidence type="ECO:0000256" key="1">
    <source>
        <dbReference type="ARBA" id="ARBA00004651"/>
    </source>
</evidence>
<keyword evidence="8" id="KW-0675">Receptor</keyword>
<feature type="transmembrane region" description="Helical" evidence="10">
    <location>
        <begin position="197"/>
        <end position="217"/>
    </location>
</feature>
<evidence type="ECO:0008006" key="13">
    <source>
        <dbReference type="Google" id="ProtNLM"/>
    </source>
</evidence>
<evidence type="ECO:0000256" key="2">
    <source>
        <dbReference type="ARBA" id="ARBA00022475"/>
    </source>
</evidence>
<dbReference type="GO" id="GO:0005549">
    <property type="term" value="F:odorant binding"/>
    <property type="evidence" value="ECO:0007669"/>
    <property type="project" value="InterPro"/>
</dbReference>
<dbReference type="PANTHER" id="PTHR21137:SF35">
    <property type="entry name" value="ODORANT RECEPTOR 19A-RELATED"/>
    <property type="match status" value="1"/>
</dbReference>
<dbReference type="Proteomes" id="UP000005205">
    <property type="component" value="Unassembled WGS sequence"/>
</dbReference>
<reference evidence="11" key="2">
    <citation type="submission" date="2016-04" db="UniProtKB">
        <authorList>
            <consortium name="EnsemblMetazoa"/>
        </authorList>
    </citation>
    <scope>IDENTIFICATION</scope>
</reference>
<dbReference type="KEGG" id="acep:105624739"/>
<feature type="transmembrane region" description="Helical" evidence="10">
    <location>
        <begin position="85"/>
        <end position="111"/>
    </location>
</feature>
<dbReference type="InterPro" id="IPR004117">
    <property type="entry name" value="7tm6_olfct_rcpt"/>
</dbReference>
<evidence type="ECO:0000313" key="12">
    <source>
        <dbReference type="Proteomes" id="UP000005205"/>
    </source>
</evidence>
<reference evidence="12" key="1">
    <citation type="journal article" date="2011" name="PLoS Genet.">
        <title>The genome sequence of the leaf-cutter ant Atta cephalotes reveals insights into its obligate symbiotic lifestyle.</title>
        <authorList>
            <person name="Suen G."/>
            <person name="Teiling C."/>
            <person name="Li L."/>
            <person name="Holt C."/>
            <person name="Abouheif E."/>
            <person name="Bornberg-Bauer E."/>
            <person name="Bouffard P."/>
            <person name="Caldera E.J."/>
            <person name="Cash E."/>
            <person name="Cavanaugh A."/>
            <person name="Denas O."/>
            <person name="Elhaik E."/>
            <person name="Fave M.J."/>
            <person name="Gadau J."/>
            <person name="Gibson J.D."/>
            <person name="Graur D."/>
            <person name="Grubbs K.J."/>
            <person name="Hagen D.E."/>
            <person name="Harkins T.T."/>
            <person name="Helmkampf M."/>
            <person name="Hu H."/>
            <person name="Johnson B.R."/>
            <person name="Kim J."/>
            <person name="Marsh S.E."/>
            <person name="Moeller J.A."/>
            <person name="Munoz-Torres M.C."/>
            <person name="Murphy M.C."/>
            <person name="Naughton M.C."/>
            <person name="Nigam S."/>
            <person name="Overson R."/>
            <person name="Rajakumar R."/>
            <person name="Reese J.T."/>
            <person name="Scott J.J."/>
            <person name="Smith C.R."/>
            <person name="Tao S."/>
            <person name="Tsutsui N.D."/>
            <person name="Viljakainen L."/>
            <person name="Wissler L."/>
            <person name="Yandell M.D."/>
            <person name="Zimmer F."/>
            <person name="Taylor J."/>
            <person name="Slater S.C."/>
            <person name="Clifton S.W."/>
            <person name="Warren W.C."/>
            <person name="Elsik C.G."/>
            <person name="Smith C.D."/>
            <person name="Weinstock G.M."/>
            <person name="Gerardo N.M."/>
            <person name="Currie C.R."/>
        </authorList>
    </citation>
    <scope>NUCLEOTIDE SEQUENCE [LARGE SCALE GENOMIC DNA]</scope>
</reference>
<dbReference type="EnsemblMetazoa" id="XM_012206093.1">
    <property type="protein sequence ID" value="XP_012061483.1"/>
    <property type="gene ID" value="LOC105624739"/>
</dbReference>
<keyword evidence="5" id="KW-0552">Olfaction</keyword>
<keyword evidence="2" id="KW-1003">Cell membrane</keyword>
<sequence length="240" mass="27337">MMAIDWEKCSSTKFSIFATYNAKLSERFVNMTVILYSIAAILTSTKIFVKHMDSGNVSNISTRLLIVEMDLPFDINQRFVYESVIIIQFFHLLLCSNIMGVFNALLINLILHIGGQIDILRKSLMKIVPKKDKDSSSHFMVKEIIKKHQKIIIFSEHIEHLYSYIAMVLFVSDILIICCLGSTIVASIGRSDVLKNIIRVLLFYFVMNMEAFIFCFAGEYLSAKIIKTSGSYISILLAMC</sequence>
<dbReference type="InParanoid" id="A0A158NVC5"/>
<dbReference type="Pfam" id="PF02949">
    <property type="entry name" value="7tm_6"/>
    <property type="match status" value="1"/>
</dbReference>
<dbReference type="OrthoDB" id="6765072at2759"/>
<dbReference type="GO" id="GO:0005886">
    <property type="term" value="C:plasma membrane"/>
    <property type="evidence" value="ECO:0007669"/>
    <property type="project" value="UniProtKB-SubCell"/>
</dbReference>
<dbReference type="EMBL" id="ADTU01027091">
    <property type="status" value="NOT_ANNOTATED_CDS"/>
    <property type="molecule type" value="Genomic_DNA"/>
</dbReference>
<evidence type="ECO:0000256" key="6">
    <source>
        <dbReference type="ARBA" id="ARBA00022989"/>
    </source>
</evidence>
<evidence type="ECO:0000256" key="4">
    <source>
        <dbReference type="ARBA" id="ARBA00022692"/>
    </source>
</evidence>
<comment type="subcellular location">
    <subcellularLocation>
        <location evidence="1">Cell membrane</location>
        <topology evidence="1">Multi-pass membrane protein</topology>
    </subcellularLocation>
</comment>
<name>A0A158NVC5_ATTCE</name>
<feature type="transmembrane region" description="Helical" evidence="10">
    <location>
        <begin position="161"/>
        <end position="185"/>
    </location>
</feature>
<dbReference type="eggNOG" id="ENOG502SSPN">
    <property type="taxonomic scope" value="Eukaryota"/>
</dbReference>
<dbReference type="GO" id="GO:0007165">
    <property type="term" value="P:signal transduction"/>
    <property type="evidence" value="ECO:0007669"/>
    <property type="project" value="UniProtKB-KW"/>
</dbReference>
<accession>A0A158NVC5</accession>
<evidence type="ECO:0000256" key="8">
    <source>
        <dbReference type="ARBA" id="ARBA00023170"/>
    </source>
</evidence>
<protein>
    <recommendedName>
        <fullName evidence="13">Odorant receptor</fullName>
    </recommendedName>
</protein>
<keyword evidence="12" id="KW-1185">Reference proteome</keyword>
<evidence type="ECO:0000256" key="3">
    <source>
        <dbReference type="ARBA" id="ARBA00022606"/>
    </source>
</evidence>
<keyword evidence="7 10" id="KW-0472">Membrane</keyword>
<dbReference type="EMBL" id="ADTU01027090">
    <property type="status" value="NOT_ANNOTATED_CDS"/>
    <property type="molecule type" value="Genomic_DNA"/>
</dbReference>
<keyword evidence="4 10" id="KW-0812">Transmembrane</keyword>
<evidence type="ECO:0000256" key="5">
    <source>
        <dbReference type="ARBA" id="ARBA00022725"/>
    </source>
</evidence>
<dbReference type="GO" id="GO:0004984">
    <property type="term" value="F:olfactory receptor activity"/>
    <property type="evidence" value="ECO:0007669"/>
    <property type="project" value="InterPro"/>
</dbReference>
<keyword evidence="3" id="KW-0716">Sensory transduction</keyword>
<evidence type="ECO:0000313" key="11">
    <source>
        <dbReference type="EnsemblMetazoa" id="XP_012061483.1"/>
    </source>
</evidence>